<gene>
    <name evidence="7" type="ORF">ALAG00032_LOCUS10880</name>
</gene>
<feature type="domain" description="eIF3a PCI" evidence="6">
    <location>
        <begin position="10"/>
        <end position="436"/>
    </location>
</feature>
<accession>A0A7S3K207</accession>
<evidence type="ECO:0000256" key="2">
    <source>
        <dbReference type="ARBA" id="ARBA00022540"/>
    </source>
</evidence>
<keyword evidence="4" id="KW-0175">Coiled coil</keyword>
<feature type="compositionally biased region" description="Basic and acidic residues" evidence="5">
    <location>
        <begin position="1037"/>
        <end position="1046"/>
    </location>
</feature>
<dbReference type="GO" id="GO:0001732">
    <property type="term" value="P:formation of cytoplasmic translation initiation complex"/>
    <property type="evidence" value="ECO:0007669"/>
    <property type="project" value="TreeGrafter"/>
</dbReference>
<evidence type="ECO:0000259" key="6">
    <source>
        <dbReference type="Pfam" id="PF22591"/>
    </source>
</evidence>
<name>A0A7S3K207_9STRA</name>
<keyword evidence="3" id="KW-0648">Protein biosynthesis</keyword>
<dbReference type="Gene3D" id="1.25.40.860">
    <property type="match status" value="2"/>
</dbReference>
<evidence type="ECO:0000256" key="4">
    <source>
        <dbReference type="SAM" id="Coils"/>
    </source>
</evidence>
<dbReference type="Pfam" id="PF22591">
    <property type="entry name" value="eIF3a_PCI_TPR-like"/>
    <property type="match status" value="1"/>
</dbReference>
<evidence type="ECO:0000313" key="7">
    <source>
        <dbReference type="EMBL" id="CAE0370116.1"/>
    </source>
</evidence>
<feature type="compositionally biased region" description="Basic and acidic residues" evidence="5">
    <location>
        <begin position="963"/>
        <end position="1017"/>
    </location>
</feature>
<feature type="region of interest" description="Disordered" evidence="5">
    <location>
        <begin position="963"/>
        <end position="1146"/>
    </location>
</feature>
<dbReference type="GO" id="GO:0003729">
    <property type="term" value="F:mRNA binding"/>
    <property type="evidence" value="ECO:0007669"/>
    <property type="project" value="TreeGrafter"/>
</dbReference>
<organism evidence="7">
    <name type="scientific">Aureoumbra lagunensis</name>
    <dbReference type="NCBI Taxonomy" id="44058"/>
    <lineage>
        <taxon>Eukaryota</taxon>
        <taxon>Sar</taxon>
        <taxon>Stramenopiles</taxon>
        <taxon>Ochrophyta</taxon>
        <taxon>Pelagophyceae</taxon>
        <taxon>Pelagomonadales</taxon>
        <taxon>Aureoumbra</taxon>
    </lineage>
</organism>
<feature type="compositionally biased region" description="Low complexity" evidence="5">
    <location>
        <begin position="1135"/>
        <end position="1146"/>
    </location>
</feature>
<proteinExistence type="predicted"/>
<reference evidence="7" key="1">
    <citation type="submission" date="2021-01" db="EMBL/GenBank/DDBJ databases">
        <authorList>
            <person name="Corre E."/>
            <person name="Pelletier E."/>
            <person name="Niang G."/>
            <person name="Scheremetjew M."/>
            <person name="Finn R."/>
            <person name="Kale V."/>
            <person name="Holt S."/>
            <person name="Cochrane G."/>
            <person name="Meng A."/>
            <person name="Brown T."/>
            <person name="Cohen L."/>
        </authorList>
    </citation>
    <scope>NUCLEOTIDE SEQUENCE</scope>
    <source>
        <strain evidence="7">CCMP1510</strain>
    </source>
</reference>
<dbReference type="EMBL" id="HBIJ01016320">
    <property type="protein sequence ID" value="CAE0370116.1"/>
    <property type="molecule type" value="Transcribed_RNA"/>
</dbReference>
<dbReference type="AlphaFoldDB" id="A0A7S3K207"/>
<keyword evidence="2" id="KW-0396">Initiation factor</keyword>
<dbReference type="GO" id="GO:0002188">
    <property type="term" value="P:translation reinitiation"/>
    <property type="evidence" value="ECO:0007669"/>
    <property type="project" value="TreeGrafter"/>
</dbReference>
<dbReference type="GO" id="GO:0071541">
    <property type="term" value="C:eukaryotic translation initiation factor 3 complex, eIF3m"/>
    <property type="evidence" value="ECO:0007669"/>
    <property type="project" value="TreeGrafter"/>
</dbReference>
<dbReference type="PANTHER" id="PTHR14005">
    <property type="entry name" value="EUKARYOTIC TRANSLATION INITIATION FACTOR 3, THETA SUBUNIT"/>
    <property type="match status" value="1"/>
</dbReference>
<dbReference type="InterPro" id="IPR054711">
    <property type="entry name" value="eIF3a_PCI_TPR-like"/>
</dbReference>
<feature type="region of interest" description="Disordered" evidence="5">
    <location>
        <begin position="897"/>
        <end position="925"/>
    </location>
</feature>
<evidence type="ECO:0000256" key="5">
    <source>
        <dbReference type="SAM" id="MobiDB-lite"/>
    </source>
</evidence>
<sequence>MANQYFQKPENALKRAKELSYIGNKKSALQVLHDVLTAKKSRTYVPVLQDIMLKYLDLCIELQLHRHAKDGLHQYRNITQQQAPQSLEIVIKHLIEAAENKTNQAAASSKKYKAILEIADLDNEQTPESIMLSTMTEEGDAERTEREILVPWLKFSWETYRSVLDILKTNSKLEKIYHETSVKAFDFCKRFERKTELRRLCDTLRQHLANLQRAAQQAPGTQSSKFRGWEGWTQEGVELHLTTRFAQLEAASKLELWTEAFRTVEDIHAVMKISTKPPKPKLLAKYFERLTKIFWVSSNYLFHAYTWWQHYQLAKQAKEKKQPNPEERTHRAACIVLAALCVPDFTPGDYDDTNIHQASLLAAGAGYTGMYSSQLVDSQDDVEKEKNARMALLLGIPDRPNRTALFTEILQNQVLDECPAHVIALYQALETQFAPRTLASIVAPLLDTLRNETPRLAQYAPALAQLAAARQTTQLGSVFSVMLLSEFHAVLEPLGLGEDRLDALVVGASPFSGGEMYTPFPGNGVIARFDFRAQVLRFVPHAGGSIPYDDYEDAIVTPEPEKAQTEFEEDDKHPLSFYKISMAKPIDSILSKRASFPMPPKDYSSSGTNSNQLIQALQRLRGQLGQAAWFIENQEIRDTSLPSTQEKLATLKEKRTALYEKVRITEMAEHERCLARKAIIERRKEEQERVHLEKVKAEQLEKERAEEERKKDEQRRLEREALQRNAEKLAKMRSELAVQEAKEVMKSLGAEVADNELVSMDESKRQKLIEETKEQAAKAKQAEEQRLAEQAKRIDYITRALRLEELPVLEALYTELCEKDRKLHDEQYTLELEAEKKQHAQLLAEKKRLNKLMPHIDKFEKDLLSQHRAQHLEQEKQRREAHIRDCRARKLARARRRCDEHKEELERQRIEQAENAAAAAERARKEEIERARRAAEEVERAKARDKAMADEAIRSAFRAEAEALRKANEEKRKRELAEKDEAEEKARAERLAAQDRTRTNWRAAKPDDSRDRDEVPLRRAVPPASEESAPYRPRAVRGFDDRRGGFEDGPSPSRRGGGAAERRGFGAGFESRDRPERDRNFGFSRRNQDDESSTGNWRRGGGGTDSPRDPPPRRRYESSSNDRDEGSWRRGGGTSKESSSSKTDSK</sequence>
<feature type="region of interest" description="Disordered" evidence="5">
    <location>
        <begin position="930"/>
        <end position="949"/>
    </location>
</feature>
<dbReference type="GO" id="GO:0043614">
    <property type="term" value="C:multi-eIF complex"/>
    <property type="evidence" value="ECO:0007669"/>
    <property type="project" value="TreeGrafter"/>
</dbReference>
<feature type="coiled-coil region" evidence="4">
    <location>
        <begin position="682"/>
        <end position="793"/>
    </location>
</feature>
<dbReference type="InterPro" id="IPR027512">
    <property type="entry name" value="EIF3A"/>
</dbReference>
<dbReference type="PANTHER" id="PTHR14005:SF0">
    <property type="entry name" value="EUKARYOTIC TRANSLATION INITIATION FACTOR 3 SUBUNIT A"/>
    <property type="match status" value="1"/>
</dbReference>
<protein>
    <recommendedName>
        <fullName evidence="6">eIF3a PCI domain-containing protein</fullName>
    </recommendedName>
</protein>
<dbReference type="Gene3D" id="4.10.860.10">
    <property type="entry name" value="UVR domain"/>
    <property type="match status" value="1"/>
</dbReference>
<feature type="compositionally biased region" description="Basic and acidic residues" evidence="5">
    <location>
        <begin position="1106"/>
        <end position="1128"/>
    </location>
</feature>
<dbReference type="GO" id="GO:0003743">
    <property type="term" value="F:translation initiation factor activity"/>
    <property type="evidence" value="ECO:0007669"/>
    <property type="project" value="UniProtKB-KW"/>
</dbReference>
<keyword evidence="1" id="KW-0963">Cytoplasm</keyword>
<evidence type="ECO:0000256" key="1">
    <source>
        <dbReference type="ARBA" id="ARBA00022490"/>
    </source>
</evidence>
<feature type="compositionally biased region" description="Basic and acidic residues" evidence="5">
    <location>
        <begin position="1060"/>
        <end position="1080"/>
    </location>
</feature>
<dbReference type="GO" id="GO:0071540">
    <property type="term" value="C:eukaryotic translation initiation factor 3 complex, eIF3e"/>
    <property type="evidence" value="ECO:0007669"/>
    <property type="project" value="TreeGrafter"/>
</dbReference>
<evidence type="ECO:0000256" key="3">
    <source>
        <dbReference type="ARBA" id="ARBA00022917"/>
    </source>
</evidence>
<feature type="compositionally biased region" description="Basic and acidic residues" evidence="5">
    <location>
        <begin position="897"/>
        <end position="912"/>
    </location>
</feature>